<dbReference type="Pfam" id="PF03221">
    <property type="entry name" value="HTH_Tnp_Tc5"/>
    <property type="match status" value="1"/>
</dbReference>
<evidence type="ECO:0000259" key="2">
    <source>
        <dbReference type="PROSITE" id="PS51253"/>
    </source>
</evidence>
<feature type="domain" description="HTH CENPB-type" evidence="2">
    <location>
        <begin position="69"/>
        <end position="143"/>
    </location>
</feature>
<reference evidence="3" key="2">
    <citation type="submission" date="2025-08" db="UniProtKB">
        <authorList>
            <consortium name="Ensembl"/>
        </authorList>
    </citation>
    <scope>IDENTIFICATION</scope>
</reference>
<dbReference type="Gene3D" id="1.10.10.60">
    <property type="entry name" value="Homeodomain-like"/>
    <property type="match status" value="2"/>
</dbReference>
<dbReference type="AlphaFoldDB" id="A0A672IAK0"/>
<organism evidence="3 4">
    <name type="scientific">Salarias fasciatus</name>
    <name type="common">Jewelled blenny</name>
    <name type="synonym">Blennius fasciatus</name>
    <dbReference type="NCBI Taxonomy" id="181472"/>
    <lineage>
        <taxon>Eukaryota</taxon>
        <taxon>Metazoa</taxon>
        <taxon>Chordata</taxon>
        <taxon>Craniata</taxon>
        <taxon>Vertebrata</taxon>
        <taxon>Euteleostomi</taxon>
        <taxon>Actinopterygii</taxon>
        <taxon>Neopterygii</taxon>
        <taxon>Teleostei</taxon>
        <taxon>Neoteleostei</taxon>
        <taxon>Acanthomorphata</taxon>
        <taxon>Ovalentaria</taxon>
        <taxon>Blenniimorphae</taxon>
        <taxon>Blenniiformes</taxon>
        <taxon>Blennioidei</taxon>
        <taxon>Blenniidae</taxon>
        <taxon>Salariinae</taxon>
        <taxon>Salarias</taxon>
    </lineage>
</organism>
<dbReference type="InterPro" id="IPR050863">
    <property type="entry name" value="CenT-Element_Derived"/>
</dbReference>
<evidence type="ECO:0000313" key="3">
    <source>
        <dbReference type="Ensembl" id="ENSSFAP00005038209.1"/>
    </source>
</evidence>
<dbReference type="SMART" id="SM00674">
    <property type="entry name" value="CENPB"/>
    <property type="match status" value="1"/>
</dbReference>
<dbReference type="SUPFAM" id="SSF46689">
    <property type="entry name" value="Homeodomain-like"/>
    <property type="match status" value="1"/>
</dbReference>
<dbReference type="PROSITE" id="PS51253">
    <property type="entry name" value="HTH_CENPB"/>
    <property type="match status" value="1"/>
</dbReference>
<dbReference type="InterPro" id="IPR018586">
    <property type="entry name" value="Brinker_DNA-bd"/>
</dbReference>
<dbReference type="Proteomes" id="UP000472267">
    <property type="component" value="Chromosome 19"/>
</dbReference>
<dbReference type="SUPFAM" id="SSF48295">
    <property type="entry name" value="TrpR-like"/>
    <property type="match status" value="1"/>
</dbReference>
<sequence length="186" mass="21780">MINQHGSVQCRNKKYDLKFKLAVVNYAEQNSGEAAARHFSVDPKRVREWRKNKTALQRLSEVDSKRARLRGGGRKTASEELEVNMWEWVIGKRLRHERVTRKMIRAKAKEIFTTVSDSSDERFSASAGWLDRFLHRNNFTCRRRTTVAQKDAKEFTEKLVKFVRFSSWMTETMKTPEKGIIDHSDG</sequence>
<dbReference type="OMA" id="KATRGWC"/>
<dbReference type="InterPro" id="IPR006600">
    <property type="entry name" value="HTH_CenpB_DNA-bd_dom"/>
</dbReference>
<keyword evidence="4" id="KW-1185">Reference proteome</keyword>
<evidence type="ECO:0000313" key="4">
    <source>
        <dbReference type="Proteomes" id="UP000472267"/>
    </source>
</evidence>
<accession>A0A672IAK0</accession>
<dbReference type="GO" id="GO:0043565">
    <property type="term" value="F:sequence-specific DNA binding"/>
    <property type="evidence" value="ECO:0007669"/>
    <property type="project" value="InterPro"/>
</dbReference>
<evidence type="ECO:0000256" key="1">
    <source>
        <dbReference type="ARBA" id="ARBA00023125"/>
    </source>
</evidence>
<dbReference type="Ensembl" id="ENSSFAT00005039632.1">
    <property type="protein sequence ID" value="ENSSFAP00005038209.1"/>
    <property type="gene ID" value="ENSSFAG00005019192.1"/>
</dbReference>
<protein>
    <recommendedName>
        <fullName evidence="2">HTH CENPB-type domain-containing protein</fullName>
    </recommendedName>
</protein>
<keyword evidence="1" id="KW-0238">DNA-binding</keyword>
<dbReference type="GO" id="GO:0005634">
    <property type="term" value="C:nucleus"/>
    <property type="evidence" value="ECO:0007669"/>
    <property type="project" value="TreeGrafter"/>
</dbReference>
<dbReference type="Pfam" id="PF09607">
    <property type="entry name" value="BrkDBD"/>
    <property type="match status" value="1"/>
</dbReference>
<reference evidence="3" key="1">
    <citation type="submission" date="2019-06" db="EMBL/GenBank/DDBJ databases">
        <authorList>
            <consortium name="Wellcome Sanger Institute Data Sharing"/>
        </authorList>
    </citation>
    <scope>NUCLEOTIDE SEQUENCE [LARGE SCALE GENOMIC DNA]</scope>
</reference>
<dbReference type="PANTHER" id="PTHR19303">
    <property type="entry name" value="TRANSPOSON"/>
    <property type="match status" value="1"/>
</dbReference>
<proteinExistence type="predicted"/>
<dbReference type="InterPro" id="IPR009057">
    <property type="entry name" value="Homeodomain-like_sf"/>
</dbReference>
<dbReference type="InterPro" id="IPR010921">
    <property type="entry name" value="Trp_repressor/repl_initiator"/>
</dbReference>
<name>A0A672IAK0_SALFA</name>
<dbReference type="InParanoid" id="A0A672IAK0"/>
<reference evidence="3" key="3">
    <citation type="submission" date="2025-09" db="UniProtKB">
        <authorList>
            <consortium name="Ensembl"/>
        </authorList>
    </citation>
    <scope>IDENTIFICATION</scope>
</reference>